<keyword evidence="3" id="KW-1185">Reference proteome</keyword>
<evidence type="ECO:0008006" key="4">
    <source>
        <dbReference type="Google" id="ProtNLM"/>
    </source>
</evidence>
<keyword evidence="1" id="KW-0472">Membrane</keyword>
<evidence type="ECO:0000256" key="1">
    <source>
        <dbReference type="SAM" id="Phobius"/>
    </source>
</evidence>
<feature type="transmembrane region" description="Helical" evidence="1">
    <location>
        <begin position="132"/>
        <end position="158"/>
    </location>
</feature>
<dbReference type="InterPro" id="IPR049504">
    <property type="entry name" value="O-antigen_lig"/>
</dbReference>
<dbReference type="PANTHER" id="PTHR37422:SF13">
    <property type="entry name" value="LIPOPOLYSACCHARIDE BIOSYNTHESIS PROTEIN PA4999-RELATED"/>
    <property type="match status" value="1"/>
</dbReference>
<gene>
    <name evidence="2" type="ORF">J2S17_000983</name>
</gene>
<sequence length="440" mass="49131">MKISHSAFSQLNHVFLLFILLQPLLDLFTSLSLRLIGNDLTFGLLIRVLFLGAAGLYLVLVRNQEQKKNLIYFTLVVVLFLLNIVINYTSKPIFLPMEEGKFLIKIIYFNVALCLYYVLFTTTDKSLWRESALRYVAYAVFLIGALMTAAGLTGTGFASYEGGKMGHVGWFYAGNEIGAIMAIGIPVCLLLAIKKSKWYWLLLLCVGYGLLALGTKVGLGAIVITLLIGLVFTVLHVWRFGKASTNDLPKSRIVILAVLLVGTILITPFTPLAHNMNMHLSWLGINYEEEEVIEAPVVTEEQVQNIVYSGREKYWEDYQAYFSEAPLSQKLFGMGYAGNYNEEAKMIEMDFHDIFYSLGIIGSVLYFGPFLYMVYQLVRTLIKRFSFYLDIENALVSAGILLGLGISFTAGHVLTAPGVSLYLAVLVAFLAAKAKRELES</sequence>
<protein>
    <recommendedName>
        <fullName evidence="4">O-antigen ligase family protein</fullName>
    </recommendedName>
</protein>
<dbReference type="EMBL" id="JAUSUB010000003">
    <property type="protein sequence ID" value="MDQ0269113.1"/>
    <property type="molecule type" value="Genomic_DNA"/>
</dbReference>
<feature type="transmembrane region" description="Helical" evidence="1">
    <location>
        <begin position="170"/>
        <end position="191"/>
    </location>
</feature>
<reference evidence="2 3" key="1">
    <citation type="submission" date="2023-07" db="EMBL/GenBank/DDBJ databases">
        <title>Genomic Encyclopedia of Type Strains, Phase IV (KMG-IV): sequencing the most valuable type-strain genomes for metagenomic binning, comparative biology and taxonomic classification.</title>
        <authorList>
            <person name="Goeker M."/>
        </authorList>
    </citation>
    <scope>NUCLEOTIDE SEQUENCE [LARGE SCALE GENOMIC DNA]</scope>
    <source>
        <strain evidence="2 3">DSM 23494</strain>
    </source>
</reference>
<dbReference type="Proteomes" id="UP001238088">
    <property type="component" value="Unassembled WGS sequence"/>
</dbReference>
<keyword evidence="1" id="KW-0812">Transmembrane</keyword>
<keyword evidence="1" id="KW-1133">Transmembrane helix</keyword>
<feature type="transmembrane region" description="Helical" evidence="1">
    <location>
        <begin position="387"/>
        <end position="408"/>
    </location>
</feature>
<feature type="transmembrane region" description="Helical" evidence="1">
    <location>
        <begin position="12"/>
        <end position="36"/>
    </location>
</feature>
<feature type="transmembrane region" description="Helical" evidence="1">
    <location>
        <begin position="221"/>
        <end position="241"/>
    </location>
</feature>
<feature type="transmembrane region" description="Helical" evidence="1">
    <location>
        <begin position="70"/>
        <end position="90"/>
    </location>
</feature>
<feature type="transmembrane region" description="Helical" evidence="1">
    <location>
        <begin position="253"/>
        <end position="273"/>
    </location>
</feature>
<organism evidence="2 3">
    <name type="scientific">Cytobacillus purgationiresistens</name>
    <dbReference type="NCBI Taxonomy" id="863449"/>
    <lineage>
        <taxon>Bacteria</taxon>
        <taxon>Bacillati</taxon>
        <taxon>Bacillota</taxon>
        <taxon>Bacilli</taxon>
        <taxon>Bacillales</taxon>
        <taxon>Bacillaceae</taxon>
        <taxon>Cytobacillus</taxon>
    </lineage>
</organism>
<dbReference type="InterPro" id="IPR051533">
    <property type="entry name" value="WaaL-like"/>
</dbReference>
<proteinExistence type="predicted"/>
<feature type="transmembrane region" description="Helical" evidence="1">
    <location>
        <begin position="354"/>
        <end position="375"/>
    </location>
</feature>
<accession>A0ABU0ACZ0</accession>
<comment type="caution">
    <text evidence="2">The sequence shown here is derived from an EMBL/GenBank/DDBJ whole genome shotgun (WGS) entry which is preliminary data.</text>
</comment>
<feature type="transmembrane region" description="Helical" evidence="1">
    <location>
        <begin position="102"/>
        <end position="120"/>
    </location>
</feature>
<feature type="transmembrane region" description="Helical" evidence="1">
    <location>
        <begin position="42"/>
        <end position="61"/>
    </location>
</feature>
<feature type="transmembrane region" description="Helical" evidence="1">
    <location>
        <begin position="198"/>
        <end position="215"/>
    </location>
</feature>
<evidence type="ECO:0000313" key="3">
    <source>
        <dbReference type="Proteomes" id="UP001238088"/>
    </source>
</evidence>
<name>A0ABU0ACZ0_9BACI</name>
<dbReference type="RefSeq" id="WP_307472424.1">
    <property type="nucleotide sequence ID" value="NZ_JAUSUB010000003.1"/>
</dbReference>
<dbReference type="PANTHER" id="PTHR37422">
    <property type="entry name" value="TEICHURONIC ACID BIOSYNTHESIS PROTEIN TUAE"/>
    <property type="match status" value="1"/>
</dbReference>
<dbReference type="Pfam" id="PF13425">
    <property type="entry name" value="O-antigen_lig"/>
    <property type="match status" value="1"/>
</dbReference>
<feature type="transmembrane region" description="Helical" evidence="1">
    <location>
        <begin position="414"/>
        <end position="432"/>
    </location>
</feature>
<evidence type="ECO:0000313" key="2">
    <source>
        <dbReference type="EMBL" id="MDQ0269113.1"/>
    </source>
</evidence>